<dbReference type="RefSeq" id="WP_167829270.1">
    <property type="nucleotide sequence ID" value="NZ_BRXN01000041.1"/>
</dbReference>
<evidence type="ECO:0000256" key="1">
    <source>
        <dbReference type="SAM" id="Phobius"/>
    </source>
</evidence>
<dbReference type="Proteomes" id="UP000471052">
    <property type="component" value="Unassembled WGS sequence"/>
</dbReference>
<sequence>MAFGENGPRKKTLFEKLTMVVVILMLLVTVGGIVAAAIGSIM</sequence>
<evidence type="ECO:0000313" key="5">
    <source>
        <dbReference type="Proteomes" id="UP001212085"/>
    </source>
</evidence>
<keyword evidence="5" id="KW-1185">Reference proteome</keyword>
<organism evidence="2 4">
    <name type="scientific">Streptococcus alactolyticus</name>
    <dbReference type="NCBI Taxonomy" id="29389"/>
    <lineage>
        <taxon>Bacteria</taxon>
        <taxon>Bacillati</taxon>
        <taxon>Bacillota</taxon>
        <taxon>Bacilli</taxon>
        <taxon>Lactobacillales</taxon>
        <taxon>Streptococcaceae</taxon>
        <taxon>Streptococcus</taxon>
    </lineage>
</organism>
<dbReference type="EMBL" id="CP114883">
    <property type="protein sequence ID" value="WBB05862.1"/>
    <property type="molecule type" value="Genomic_DNA"/>
</dbReference>
<dbReference type="Proteomes" id="UP001212085">
    <property type="component" value="Chromosome"/>
</dbReference>
<dbReference type="Pfam" id="PF13253">
    <property type="entry name" value="DUF4044"/>
    <property type="match status" value="1"/>
</dbReference>
<reference evidence="2 4" key="1">
    <citation type="submission" date="2019-08" db="EMBL/GenBank/DDBJ databases">
        <title>In-depth cultivation of the pig gut microbiome towards novel bacterial diversity and tailored functional studies.</title>
        <authorList>
            <person name="Wylensek D."/>
            <person name="Hitch T.C.A."/>
            <person name="Clavel T."/>
        </authorList>
    </citation>
    <scope>NUCLEOTIDE SEQUENCE [LARGE SCALE GENOMIC DNA]</scope>
    <source>
        <strain evidence="2 4">BL-178-WT-3A</strain>
    </source>
</reference>
<dbReference type="GeneID" id="99635898"/>
<evidence type="ECO:0000313" key="2">
    <source>
        <dbReference type="EMBL" id="MST53509.1"/>
    </source>
</evidence>
<evidence type="ECO:0000313" key="3">
    <source>
        <dbReference type="EMBL" id="WBB05862.1"/>
    </source>
</evidence>
<reference evidence="3 5" key="2">
    <citation type="submission" date="2022-12" db="EMBL/GenBank/DDBJ databases">
        <title>Streptococcus alactolyticus LGM, complete genome.</title>
        <authorList>
            <person name="Liu Z."/>
            <person name="Mu C."/>
            <person name="Zhu W."/>
        </authorList>
    </citation>
    <scope>NUCLEOTIDE SEQUENCE [LARGE SCALE GENOMIC DNA]</scope>
    <source>
        <strain evidence="3 5">LGM</strain>
    </source>
</reference>
<protein>
    <submittedName>
        <fullName evidence="2">DUF4044 domain-containing protein</fullName>
    </submittedName>
</protein>
<name>A0A6N7X4E1_STRAY</name>
<gene>
    <name evidence="2" type="ORF">FYJ82_03615</name>
    <name evidence="3" type="ORF">O6R09_06075</name>
</gene>
<keyword evidence="1" id="KW-0472">Membrane</keyword>
<keyword evidence="1" id="KW-1133">Transmembrane helix</keyword>
<proteinExistence type="predicted"/>
<dbReference type="InterPro" id="IPR025270">
    <property type="entry name" value="DUF4044"/>
</dbReference>
<feature type="transmembrane region" description="Helical" evidence="1">
    <location>
        <begin position="20"/>
        <end position="41"/>
    </location>
</feature>
<keyword evidence="1" id="KW-0812">Transmembrane</keyword>
<accession>A0A6N7X4E1</accession>
<dbReference type="AlphaFoldDB" id="A0A6N7X4E1"/>
<dbReference type="EMBL" id="VUNP01000011">
    <property type="protein sequence ID" value="MST53509.1"/>
    <property type="molecule type" value="Genomic_DNA"/>
</dbReference>
<evidence type="ECO:0000313" key="4">
    <source>
        <dbReference type="Proteomes" id="UP000471052"/>
    </source>
</evidence>